<name>A0A4Y9VP50_9PROT</name>
<dbReference type="HAMAP" id="MF_01808">
    <property type="entry name" value="Recomb_XerC_XerD"/>
    <property type="match status" value="1"/>
</dbReference>
<dbReference type="PANTHER" id="PTHR30349">
    <property type="entry name" value="PHAGE INTEGRASE-RELATED"/>
    <property type="match status" value="1"/>
</dbReference>
<keyword evidence="10 11" id="KW-0131">Cell cycle</keyword>
<evidence type="ECO:0000256" key="11">
    <source>
        <dbReference type="HAMAP-Rule" id="MF_01807"/>
    </source>
</evidence>
<keyword evidence="8 11" id="KW-0238">DNA-binding</keyword>
<dbReference type="InterPro" id="IPR013762">
    <property type="entry name" value="Integrase-like_cat_sf"/>
</dbReference>
<dbReference type="Pfam" id="PF00589">
    <property type="entry name" value="Phage_integrase"/>
    <property type="match status" value="1"/>
</dbReference>
<evidence type="ECO:0000256" key="3">
    <source>
        <dbReference type="ARBA" id="ARBA00015810"/>
    </source>
</evidence>
<dbReference type="PANTHER" id="PTHR30349:SF90">
    <property type="entry name" value="TYROSINE RECOMBINASE XERD"/>
    <property type="match status" value="1"/>
</dbReference>
<dbReference type="SUPFAM" id="SSF47823">
    <property type="entry name" value="lambda integrase-like, N-terminal domain"/>
    <property type="match status" value="1"/>
</dbReference>
<dbReference type="InterPro" id="IPR011010">
    <property type="entry name" value="DNA_brk_join_enz"/>
</dbReference>
<dbReference type="Proteomes" id="UP000297706">
    <property type="component" value="Unassembled WGS sequence"/>
</dbReference>
<evidence type="ECO:0000256" key="5">
    <source>
        <dbReference type="ARBA" id="ARBA00022618"/>
    </source>
</evidence>
<evidence type="ECO:0000259" key="12">
    <source>
        <dbReference type="PROSITE" id="PS51898"/>
    </source>
</evidence>
<dbReference type="InterPro" id="IPR023009">
    <property type="entry name" value="Tyrosine_recombinase_XerC/XerD"/>
</dbReference>
<feature type="domain" description="Tyr recombinase" evidence="12">
    <location>
        <begin position="113"/>
        <end position="296"/>
    </location>
</feature>
<keyword evidence="7 11" id="KW-0229">DNA integration</keyword>
<sequence length="302" mass="34160">MSERTVAPEDAASIDAFIDAIWLEDGLSKNTLESYRLDLTAFAIWASSQSRQLLSVDKADVQQYLAVKFPLSKPRSIGRLIATLRRFYRYSLRENQIAIDPTLQIESPKLPRSLPKSLNEEEVEALLNAPNVDDALGLRDKAMLELLYASGLRVSELVSIKISEISMSDSVVRVTGKGSKTRLVPMGENAVEWISRYLKAARPHILQNRLCDAVFVTNRGDAMTRQTFWYMIKRYALLAGITKHMSPHVLRHAFATHLLNHGADLRVVQMLLGHSDISTTQIYTYVARERLKRLHSVHHPRG</sequence>
<evidence type="ECO:0000313" key="15">
    <source>
        <dbReference type="Proteomes" id="UP000297706"/>
    </source>
</evidence>
<comment type="subunit">
    <text evidence="11">Forms a cyclic heterotetrameric complex composed of two molecules of XerC and two molecules of XerD.</text>
</comment>
<dbReference type="InterPro" id="IPR050090">
    <property type="entry name" value="Tyrosine_recombinase_XerCD"/>
</dbReference>
<gene>
    <name evidence="11 14" type="primary">xerD</name>
    <name evidence="14" type="ORF">C3Y98_11375</name>
</gene>
<dbReference type="GO" id="GO:0051301">
    <property type="term" value="P:cell division"/>
    <property type="evidence" value="ECO:0007669"/>
    <property type="project" value="UniProtKB-KW"/>
</dbReference>
<keyword evidence="6 11" id="KW-0159">Chromosome partition</keyword>
<comment type="caution">
    <text evidence="14">The sequence shown here is derived from an EMBL/GenBank/DDBJ whole genome shotgun (WGS) entry which is preliminary data.</text>
</comment>
<dbReference type="SUPFAM" id="SSF56349">
    <property type="entry name" value="DNA breaking-rejoining enzymes"/>
    <property type="match status" value="1"/>
</dbReference>
<feature type="domain" description="Core-binding (CB)" evidence="13">
    <location>
        <begin position="8"/>
        <end position="92"/>
    </location>
</feature>
<evidence type="ECO:0000256" key="1">
    <source>
        <dbReference type="ARBA" id="ARBA00004496"/>
    </source>
</evidence>
<feature type="active site" description="O-(3'-phospho-DNA)-tyrosine intermediate" evidence="11">
    <location>
        <position position="283"/>
    </location>
</feature>
<protein>
    <recommendedName>
        <fullName evidence="3 11">Tyrosine recombinase XerD</fullName>
    </recommendedName>
</protein>
<evidence type="ECO:0000259" key="13">
    <source>
        <dbReference type="PROSITE" id="PS51900"/>
    </source>
</evidence>
<dbReference type="GO" id="GO:0003677">
    <property type="term" value="F:DNA binding"/>
    <property type="evidence" value="ECO:0007669"/>
    <property type="project" value="UniProtKB-UniRule"/>
</dbReference>
<dbReference type="Gene3D" id="1.10.150.130">
    <property type="match status" value="1"/>
</dbReference>
<evidence type="ECO:0000256" key="4">
    <source>
        <dbReference type="ARBA" id="ARBA00022490"/>
    </source>
</evidence>
<comment type="similarity">
    <text evidence="2 11">Belongs to the 'phage' integrase family. XerD subfamily.</text>
</comment>
<dbReference type="GO" id="GO:0007059">
    <property type="term" value="P:chromosome segregation"/>
    <property type="evidence" value="ECO:0007669"/>
    <property type="project" value="UniProtKB-UniRule"/>
</dbReference>
<feature type="active site" evidence="11">
    <location>
        <position position="153"/>
    </location>
</feature>
<dbReference type="GO" id="GO:0005737">
    <property type="term" value="C:cytoplasm"/>
    <property type="evidence" value="ECO:0007669"/>
    <property type="project" value="UniProtKB-SubCell"/>
</dbReference>
<keyword evidence="15" id="KW-1185">Reference proteome</keyword>
<reference evidence="14 15" key="1">
    <citation type="submission" date="2018-02" db="EMBL/GenBank/DDBJ databases">
        <title>A novel lanthanide dependent methylotroph, Methylotenera sp. La3113.</title>
        <authorList>
            <person name="Lv H."/>
            <person name="Tani A."/>
        </authorList>
    </citation>
    <scope>NUCLEOTIDE SEQUENCE [LARGE SCALE GENOMIC DNA]</scope>
    <source>
        <strain evidence="14 15">La3113</strain>
    </source>
</reference>
<evidence type="ECO:0000256" key="8">
    <source>
        <dbReference type="ARBA" id="ARBA00023125"/>
    </source>
</evidence>
<proteinExistence type="inferred from homology"/>
<dbReference type="HAMAP" id="MF_01807">
    <property type="entry name" value="Recomb_XerD"/>
    <property type="match status" value="1"/>
</dbReference>
<dbReference type="OrthoDB" id="9801717at2"/>
<dbReference type="Gene3D" id="1.10.443.10">
    <property type="entry name" value="Intergrase catalytic core"/>
    <property type="match status" value="1"/>
</dbReference>
<dbReference type="GO" id="GO:0009037">
    <property type="term" value="F:tyrosine-based site-specific recombinase activity"/>
    <property type="evidence" value="ECO:0007669"/>
    <property type="project" value="UniProtKB-UniRule"/>
</dbReference>
<dbReference type="NCBIfam" id="NF001399">
    <property type="entry name" value="PRK00283.1"/>
    <property type="match status" value="1"/>
</dbReference>
<feature type="active site" evidence="11">
    <location>
        <position position="248"/>
    </location>
</feature>
<evidence type="ECO:0000256" key="7">
    <source>
        <dbReference type="ARBA" id="ARBA00022908"/>
    </source>
</evidence>
<dbReference type="EMBL" id="PQVH01000014">
    <property type="protein sequence ID" value="TFW70061.1"/>
    <property type="molecule type" value="Genomic_DNA"/>
</dbReference>
<keyword evidence="4 11" id="KW-0963">Cytoplasm</keyword>
<evidence type="ECO:0000256" key="10">
    <source>
        <dbReference type="ARBA" id="ARBA00023306"/>
    </source>
</evidence>
<dbReference type="InterPro" id="IPR004107">
    <property type="entry name" value="Integrase_SAM-like_N"/>
</dbReference>
<dbReference type="InterPro" id="IPR011932">
    <property type="entry name" value="Recomb_XerD"/>
</dbReference>
<dbReference type="CDD" id="cd00798">
    <property type="entry name" value="INT_XerDC_C"/>
    <property type="match status" value="1"/>
</dbReference>
<dbReference type="Pfam" id="PF02899">
    <property type="entry name" value="Phage_int_SAM_1"/>
    <property type="match status" value="1"/>
</dbReference>
<feature type="active site" evidence="11">
    <location>
        <position position="274"/>
    </location>
</feature>
<dbReference type="InterPro" id="IPR010998">
    <property type="entry name" value="Integrase_recombinase_N"/>
</dbReference>
<dbReference type="RefSeq" id="WP_135278821.1">
    <property type="nucleotide sequence ID" value="NZ_PQVH01000014.1"/>
</dbReference>
<feature type="active site" evidence="11">
    <location>
        <position position="251"/>
    </location>
</feature>
<evidence type="ECO:0000313" key="14">
    <source>
        <dbReference type="EMBL" id="TFW70061.1"/>
    </source>
</evidence>
<accession>A0A4Y9VP50</accession>
<dbReference type="InterPro" id="IPR002104">
    <property type="entry name" value="Integrase_catalytic"/>
</dbReference>
<dbReference type="PROSITE" id="PS51898">
    <property type="entry name" value="TYR_RECOMBINASE"/>
    <property type="match status" value="1"/>
</dbReference>
<comment type="subcellular location">
    <subcellularLocation>
        <location evidence="1 11">Cytoplasm</location>
    </subcellularLocation>
</comment>
<dbReference type="NCBIfam" id="TIGR02225">
    <property type="entry name" value="recomb_XerD"/>
    <property type="match status" value="1"/>
</dbReference>
<dbReference type="AlphaFoldDB" id="A0A4Y9VP50"/>
<comment type="function">
    <text evidence="11">Site-specific tyrosine recombinase, which acts by catalyzing the cutting and rejoining of the recombining DNA molecules. The XerC-XerD complex is essential to convert dimers of the bacterial chromosome into monomers to permit their segregation at cell division. It also contributes to the segregational stability of plasmids.</text>
</comment>
<keyword evidence="9 11" id="KW-0233">DNA recombination</keyword>
<dbReference type="PROSITE" id="PS51900">
    <property type="entry name" value="CB"/>
    <property type="match status" value="1"/>
</dbReference>
<evidence type="ECO:0000256" key="2">
    <source>
        <dbReference type="ARBA" id="ARBA00010450"/>
    </source>
</evidence>
<evidence type="ECO:0000256" key="9">
    <source>
        <dbReference type="ARBA" id="ARBA00023172"/>
    </source>
</evidence>
<organism evidence="14 15">
    <name type="scientific">Methylotenera oryzisoli</name>
    <dbReference type="NCBI Taxonomy" id="2080758"/>
    <lineage>
        <taxon>Bacteria</taxon>
        <taxon>Pseudomonadati</taxon>
        <taxon>Pseudomonadota</taxon>
        <taxon>Betaproteobacteria</taxon>
        <taxon>Nitrosomonadales</taxon>
        <taxon>Methylophilaceae</taxon>
        <taxon>Methylotenera</taxon>
    </lineage>
</organism>
<dbReference type="NCBIfam" id="NF040815">
    <property type="entry name" value="recomb_XerA_Arch"/>
    <property type="match status" value="1"/>
</dbReference>
<keyword evidence="5 11" id="KW-0132">Cell division</keyword>
<feature type="active site" evidence="11">
    <location>
        <position position="177"/>
    </location>
</feature>
<evidence type="ECO:0000256" key="6">
    <source>
        <dbReference type="ARBA" id="ARBA00022829"/>
    </source>
</evidence>
<dbReference type="InterPro" id="IPR044068">
    <property type="entry name" value="CB"/>
</dbReference>
<dbReference type="GO" id="GO:0006313">
    <property type="term" value="P:DNA transposition"/>
    <property type="evidence" value="ECO:0007669"/>
    <property type="project" value="UniProtKB-UniRule"/>
</dbReference>